<proteinExistence type="predicted"/>
<keyword evidence="2" id="KW-1185">Reference proteome</keyword>
<sequence>IQSISPQATTVFVANIWSSEPDSIGFTEVEPGNRTGTSELRIARRDGNQDERGGADVVWKRSAYFGSHGGGNLDCPGPG</sequence>
<dbReference type="EMBL" id="JYDP01006578">
    <property type="protein sequence ID" value="KRY80840.1"/>
    <property type="molecule type" value="Genomic_DNA"/>
</dbReference>
<comment type="caution">
    <text evidence="1">The sequence shown here is derived from an EMBL/GenBank/DDBJ whole genome shotgun (WGS) entry which is preliminary data.</text>
</comment>
<dbReference type="AlphaFoldDB" id="A0A0V1F4H6"/>
<evidence type="ECO:0000313" key="2">
    <source>
        <dbReference type="Proteomes" id="UP000055024"/>
    </source>
</evidence>
<dbReference type="Proteomes" id="UP000055024">
    <property type="component" value="Unassembled WGS sequence"/>
</dbReference>
<organism evidence="1 2">
    <name type="scientific">Trichinella zimbabwensis</name>
    <dbReference type="NCBI Taxonomy" id="268475"/>
    <lineage>
        <taxon>Eukaryota</taxon>
        <taxon>Metazoa</taxon>
        <taxon>Ecdysozoa</taxon>
        <taxon>Nematoda</taxon>
        <taxon>Enoplea</taxon>
        <taxon>Dorylaimia</taxon>
        <taxon>Trichinellida</taxon>
        <taxon>Trichinellidae</taxon>
        <taxon>Trichinella</taxon>
    </lineage>
</organism>
<evidence type="ECO:0000313" key="1">
    <source>
        <dbReference type="EMBL" id="KRY80840.1"/>
    </source>
</evidence>
<protein>
    <submittedName>
        <fullName evidence="1">Uncharacterized protein</fullName>
    </submittedName>
</protein>
<gene>
    <name evidence="1" type="ORF">T11_14555</name>
</gene>
<accession>A0A0V1F4H6</accession>
<feature type="non-terminal residue" evidence="1">
    <location>
        <position position="79"/>
    </location>
</feature>
<feature type="non-terminal residue" evidence="1">
    <location>
        <position position="1"/>
    </location>
</feature>
<name>A0A0V1F4H6_9BILA</name>
<reference evidence="1 2" key="1">
    <citation type="submission" date="2015-01" db="EMBL/GenBank/DDBJ databases">
        <title>Evolution of Trichinella species and genotypes.</title>
        <authorList>
            <person name="Korhonen P.K."/>
            <person name="Edoardo P."/>
            <person name="Giuseppe L.R."/>
            <person name="Gasser R.B."/>
        </authorList>
    </citation>
    <scope>NUCLEOTIDE SEQUENCE [LARGE SCALE GENOMIC DNA]</scope>
    <source>
        <strain evidence="1">ISS1029</strain>
    </source>
</reference>